<dbReference type="SUPFAM" id="SSF49303">
    <property type="entry name" value="beta-Galactosidase/glucuronidase domain"/>
    <property type="match status" value="1"/>
</dbReference>
<dbReference type="Proteomes" id="UP000006851">
    <property type="component" value="Chromosome"/>
</dbReference>
<dbReference type="Gene3D" id="3.20.20.80">
    <property type="entry name" value="Glycosidases"/>
    <property type="match status" value="1"/>
</dbReference>
<keyword evidence="3" id="KW-0326">Glycosidase</keyword>
<dbReference type="InterPro" id="IPR051913">
    <property type="entry name" value="GH2_Domain-Containing"/>
</dbReference>
<dbReference type="Gene3D" id="2.60.120.260">
    <property type="entry name" value="Galactose-binding domain-like"/>
    <property type="match status" value="1"/>
</dbReference>
<reference evidence="8" key="1">
    <citation type="journal article" date="2013" name="Stand. Genomic Sci.">
        <title>Complete genome sequence of Coriobacterium glomerans type strain (PW2(T)) from the midgut of Pyrrhocoris apterus L. (red soldier bug).</title>
        <authorList>
            <person name="Stackebrandt E."/>
            <person name="Zeytun A."/>
            <person name="Lapidus A."/>
            <person name="Nolan M."/>
            <person name="Lucas S."/>
            <person name="Hammon N."/>
            <person name="Deshpande S."/>
            <person name="Cheng J.F."/>
            <person name="Tapia R."/>
            <person name="Goodwin L.A."/>
            <person name="Pitluck S."/>
            <person name="Liolios K."/>
            <person name="Pagani I."/>
            <person name="Ivanova N."/>
            <person name="Mavromatis K."/>
            <person name="Mikhailova N."/>
            <person name="Huntemann M."/>
            <person name="Pati A."/>
            <person name="Chen A."/>
            <person name="Palaniappan K."/>
            <person name="Chang Y.J."/>
            <person name="Land M."/>
            <person name="Hauser L."/>
            <person name="Rohde M."/>
            <person name="Pukall R."/>
            <person name="Goker M."/>
            <person name="Detter J.C."/>
            <person name="Woyke T."/>
            <person name="Bristow J."/>
            <person name="Eisen J.A."/>
            <person name="Markowitz V."/>
            <person name="Hugenholtz P."/>
            <person name="Kyrpides N.C."/>
            <person name="Klenk H.P."/>
        </authorList>
    </citation>
    <scope>NUCLEOTIDE SEQUENCE</scope>
    <source>
        <strain evidence="8">ATCC 49209 / DSM 20642 / JCM 10262 / PW2</strain>
    </source>
</reference>
<evidence type="ECO:0000313" key="8">
    <source>
        <dbReference type="Proteomes" id="UP000006851"/>
    </source>
</evidence>
<feature type="domain" description="Glycoside hydrolase family 2 catalytic" evidence="5">
    <location>
        <begin position="372"/>
        <end position="552"/>
    </location>
</feature>
<dbReference type="SUPFAM" id="SSF51445">
    <property type="entry name" value="(Trans)glycosidases"/>
    <property type="match status" value="1"/>
</dbReference>
<evidence type="ECO:0000256" key="2">
    <source>
        <dbReference type="ARBA" id="ARBA00022801"/>
    </source>
</evidence>
<evidence type="ECO:0000256" key="3">
    <source>
        <dbReference type="ARBA" id="ARBA00023295"/>
    </source>
</evidence>
<evidence type="ECO:0000259" key="4">
    <source>
        <dbReference type="Pfam" id="PF00703"/>
    </source>
</evidence>
<dbReference type="Pfam" id="PF02836">
    <property type="entry name" value="Glyco_hydro_2_C"/>
    <property type="match status" value="1"/>
</dbReference>
<dbReference type="HOGENOM" id="CLU_009935_3_1_11"/>
<evidence type="ECO:0000256" key="1">
    <source>
        <dbReference type="ARBA" id="ARBA00007401"/>
    </source>
</evidence>
<dbReference type="PANTHER" id="PTHR42732:SF2">
    <property type="entry name" value="BETA-MANNOSIDASE"/>
    <property type="match status" value="1"/>
</dbReference>
<dbReference type="InterPro" id="IPR006102">
    <property type="entry name" value="Ig-like_GH2"/>
</dbReference>
<dbReference type="STRING" id="700015.Corgl_0304"/>
<name>F2NA31_CORGP</name>
<accession>F2NA31</accession>
<dbReference type="AlphaFoldDB" id="F2NA31"/>
<evidence type="ECO:0000259" key="6">
    <source>
        <dbReference type="Pfam" id="PF02837"/>
    </source>
</evidence>
<dbReference type="InterPro" id="IPR008979">
    <property type="entry name" value="Galactose-bd-like_sf"/>
</dbReference>
<keyword evidence="8" id="KW-1185">Reference proteome</keyword>
<dbReference type="InterPro" id="IPR036156">
    <property type="entry name" value="Beta-gal/glucu_dom_sf"/>
</dbReference>
<dbReference type="InterPro" id="IPR006103">
    <property type="entry name" value="Glyco_hydro_2_cat"/>
</dbReference>
<dbReference type="KEGG" id="cgo:Corgl_0304"/>
<feature type="domain" description="Glycosyl hydrolases family 2 sugar binding" evidence="6">
    <location>
        <begin position="70"/>
        <end position="240"/>
    </location>
</feature>
<protein>
    <submittedName>
        <fullName evidence="7">Glycoside hydrolase family 2 sugar binding protein</fullName>
    </submittedName>
</protein>
<dbReference type="EMBL" id="CP002628">
    <property type="protein sequence ID" value="AEB06425.1"/>
    <property type="molecule type" value="Genomic_DNA"/>
</dbReference>
<dbReference type="SUPFAM" id="SSF49785">
    <property type="entry name" value="Galactose-binding domain-like"/>
    <property type="match status" value="1"/>
</dbReference>
<comment type="similarity">
    <text evidence="1">Belongs to the glycosyl hydrolase 2 family.</text>
</comment>
<dbReference type="InterPro" id="IPR006104">
    <property type="entry name" value="Glyco_hydro_2_N"/>
</dbReference>
<keyword evidence="2 7" id="KW-0378">Hydrolase</keyword>
<gene>
    <name evidence="7" type="ordered locus">Corgl_0304</name>
</gene>
<evidence type="ECO:0000259" key="5">
    <source>
        <dbReference type="Pfam" id="PF02836"/>
    </source>
</evidence>
<dbReference type="Gene3D" id="2.60.40.10">
    <property type="entry name" value="Immunoglobulins"/>
    <property type="match status" value="1"/>
</dbReference>
<dbReference type="GO" id="GO:0005975">
    <property type="term" value="P:carbohydrate metabolic process"/>
    <property type="evidence" value="ECO:0007669"/>
    <property type="project" value="InterPro"/>
</dbReference>
<dbReference type="RefSeq" id="WP_013708168.1">
    <property type="nucleotide sequence ID" value="NC_015389.1"/>
</dbReference>
<proteinExistence type="inferred from homology"/>
<organism evidence="7 8">
    <name type="scientific">Coriobacterium glomerans (strain ATCC 49209 / DSM 20642 / JCM 10262 / PW2)</name>
    <dbReference type="NCBI Taxonomy" id="700015"/>
    <lineage>
        <taxon>Bacteria</taxon>
        <taxon>Bacillati</taxon>
        <taxon>Actinomycetota</taxon>
        <taxon>Coriobacteriia</taxon>
        <taxon>Coriobacteriales</taxon>
        <taxon>Coriobacteriaceae</taxon>
        <taxon>Coriobacterium</taxon>
    </lineage>
</organism>
<dbReference type="Pfam" id="PF00703">
    <property type="entry name" value="Glyco_hydro_2"/>
    <property type="match status" value="1"/>
</dbReference>
<dbReference type="PANTHER" id="PTHR42732">
    <property type="entry name" value="BETA-GALACTOSIDASE"/>
    <property type="match status" value="1"/>
</dbReference>
<dbReference type="eggNOG" id="COG3250">
    <property type="taxonomic scope" value="Bacteria"/>
</dbReference>
<dbReference type="InterPro" id="IPR013783">
    <property type="entry name" value="Ig-like_fold"/>
</dbReference>
<dbReference type="InterPro" id="IPR017853">
    <property type="entry name" value="GH"/>
</dbReference>
<feature type="domain" description="Glycoside hydrolase family 2 immunoglobulin-like beta-sandwich" evidence="4">
    <location>
        <begin position="308"/>
        <end position="359"/>
    </location>
</feature>
<dbReference type="Pfam" id="PF02837">
    <property type="entry name" value="Glyco_hydro_2_N"/>
    <property type="match status" value="1"/>
</dbReference>
<evidence type="ECO:0000313" key="7">
    <source>
        <dbReference type="EMBL" id="AEB06425.1"/>
    </source>
</evidence>
<dbReference type="GO" id="GO:0004553">
    <property type="term" value="F:hydrolase activity, hydrolyzing O-glycosyl compounds"/>
    <property type="evidence" value="ECO:0007669"/>
    <property type="project" value="InterPro"/>
</dbReference>
<sequence>MMKGRRSGRFFPRKVGDMMLDIKRVLGSAKSHVREELSALATPWRESIDPDHVLSEHPRPQLMRDNYTMLNGLWDYAIVPLEQDGPLRKTAACESDEILAAMRQRSVPRDFDGQILVPFSPEAPLSGVGRTLAPDELLWYRRRIELPALEGDRRLLVHFGAVDWACAVFVDGALAGTHSGGYLPFDIDITPFANICVASEAELAVCAYDPTDAGTQLRGKQRLKPGGIWYTPQSGIWRSVWTEVVPAAYVSSLTLDGDAQGHLSIAAEIADPAGLVRGSAVLELAVSDPSRGAADGRPAEKIHVKRYASGRARATGRIRLEQPHLWSPDDPHLYRVEATLQLGANAGSLDTVSSYCAFRSVGVAPDDSGVARFFLNGSPLFLKGVLDQGYWSDGLMTAPADEALVHDIVEMKRAGFNMLRKHIKIESARWYWHCDRLGMLVWQDAVSGGGPYSLWHTSRKPTLLKASWGAFRDDTPRHRRALAADDEGYSREWIETCASMVHLLAGHPSIVTWVLFNEGWGQFDALEAAERVHRIDPSRPIDAVSGWYDQRCGDYLSHHNYFRPLTVDHRHGALRGYAAGRGCRAFIISEFGGLAQQTPDHMASPHAYGYGSFPTAAQWRDAVRRTLAEAAALEPKGLAGFVYTQLSDVEEELNGILTYDRRVNKLDDEL</sequence>